<dbReference type="Pfam" id="PF14082">
    <property type="entry name" value="SduA_C"/>
    <property type="match status" value="1"/>
</dbReference>
<feature type="domain" description="Shedu protein SduA C-terminal" evidence="1">
    <location>
        <begin position="214"/>
        <end position="390"/>
    </location>
</feature>
<dbReference type="Proteomes" id="UP000555003">
    <property type="component" value="Unassembled WGS sequence"/>
</dbReference>
<dbReference type="InterPro" id="IPR025359">
    <property type="entry name" value="SduA_C"/>
</dbReference>
<name>A0ABR6DS85_9FLAO</name>
<gene>
    <name evidence="2" type="ORF">GGR22_002741</name>
</gene>
<evidence type="ECO:0000259" key="1">
    <source>
        <dbReference type="Pfam" id="PF14082"/>
    </source>
</evidence>
<evidence type="ECO:0000313" key="2">
    <source>
        <dbReference type="EMBL" id="MBA9074568.1"/>
    </source>
</evidence>
<protein>
    <recommendedName>
        <fullName evidence="1">Shedu protein SduA C-terminal domain-containing protein</fullName>
    </recommendedName>
</protein>
<accession>A0ABR6DS85</accession>
<reference evidence="2 3" key="1">
    <citation type="submission" date="2020-08" db="EMBL/GenBank/DDBJ databases">
        <title>Genomic Encyclopedia of Type Strains, Phase IV (KMG-IV): sequencing the most valuable type-strain genomes for metagenomic binning, comparative biology and taxonomic classification.</title>
        <authorList>
            <person name="Goeker M."/>
        </authorList>
    </citation>
    <scope>NUCLEOTIDE SEQUENCE [LARGE SCALE GENOMIC DNA]</scope>
    <source>
        <strain evidence="2 3">DSM 100397</strain>
    </source>
</reference>
<comment type="caution">
    <text evidence="2">The sequence shown here is derived from an EMBL/GenBank/DDBJ whole genome shotgun (WGS) entry which is preliminary data.</text>
</comment>
<keyword evidence="3" id="KW-1185">Reference proteome</keyword>
<proteinExistence type="predicted"/>
<evidence type="ECO:0000313" key="3">
    <source>
        <dbReference type="Proteomes" id="UP000555003"/>
    </source>
</evidence>
<dbReference type="RefSeq" id="WP_182494081.1">
    <property type="nucleotide sequence ID" value="NZ_JACJIS010000003.1"/>
</dbReference>
<dbReference type="EMBL" id="JACJIS010000003">
    <property type="protein sequence ID" value="MBA9074568.1"/>
    <property type="molecule type" value="Genomic_DNA"/>
</dbReference>
<sequence length="403" mass="46717">MEDDNPFKEFEYFTGKVPNKTYVSKRISSKKIDVVDGELKEVIIPIRYASKVVDVDHSFEFIKEKGEVKLRISGGHRQEITAKFLEDSRGIFTLQIQKYTTATGMPHKTYFSFRGDELKILQDFIKNIFNLQIEDENKFSISDSELAKLTLTKQQAYTIYKENREIFSEILENKITEADIKNLVYKKAQLEIFEKLLTDEEYFIAAKSRLDVKKDEALWQLYFEQNSWIFGYGLDYIINVPLQDKKLEQVVQGYDIVNRGKRIDALMKSRGIISSLCFAEIKTPNTKLLNAEYRPAVFPPSNEVVGGITQIQKTVQNSLENLVNKITPSDKSGNPTGEEIFMYKPKSFLLIGKLEEFQTEFGVNKEKFSSFEIFRKSINDIEIITFDELLERAKFIVYNAENS</sequence>
<organism evidence="2 3">
    <name type="scientific">Flavobacterium gossypii</name>
    <dbReference type="NCBI Taxonomy" id="1646119"/>
    <lineage>
        <taxon>Bacteria</taxon>
        <taxon>Pseudomonadati</taxon>
        <taxon>Bacteroidota</taxon>
        <taxon>Flavobacteriia</taxon>
        <taxon>Flavobacteriales</taxon>
        <taxon>Flavobacteriaceae</taxon>
        <taxon>Flavobacterium</taxon>
    </lineage>
</organism>